<keyword evidence="2" id="KW-1185">Reference proteome</keyword>
<sequence>MFTPKLVDSTALPIGTVTKHGKISACEQCGKPGAYISFTRGGCHMEKWVHQTQYKGPSTSCPYSIVTGRMGKDMQDGATQISICGILKSTEHRSSLPYDELLLLCIDLGNNLCQFVIKCRPASTQLFKQRYHCFQLAFTILQASVRSLQISQNIDFLEFLLLKLLSPMLDLLHLLFPAFHLWPLRLTMQRRAKSPRIWQSTKFP</sequence>
<name>A0A326TU06_THEHA</name>
<reference evidence="1 2" key="1">
    <citation type="submission" date="2018-06" db="EMBL/GenBank/DDBJ databases">
        <title>Genomic Encyclopedia of Archaeal and Bacterial Type Strains, Phase II (KMG-II): from individual species to whole genera.</title>
        <authorList>
            <person name="Goeker M."/>
        </authorList>
    </citation>
    <scope>NUCLEOTIDE SEQUENCE [LARGE SCALE GENOMIC DNA]</scope>
    <source>
        <strain evidence="1 2">ATCC BAA-1881</strain>
    </source>
</reference>
<evidence type="ECO:0000313" key="1">
    <source>
        <dbReference type="EMBL" id="PZW19501.1"/>
    </source>
</evidence>
<dbReference type="AlphaFoldDB" id="A0A326TU06"/>
<comment type="caution">
    <text evidence="1">The sequence shown here is derived from an EMBL/GenBank/DDBJ whole genome shotgun (WGS) entry which is preliminary data.</text>
</comment>
<dbReference type="Proteomes" id="UP000248806">
    <property type="component" value="Unassembled WGS sequence"/>
</dbReference>
<proteinExistence type="predicted"/>
<evidence type="ECO:0000313" key="2">
    <source>
        <dbReference type="Proteomes" id="UP000248806"/>
    </source>
</evidence>
<organism evidence="1 2">
    <name type="scientific">Thermosporothrix hazakensis</name>
    <dbReference type="NCBI Taxonomy" id="644383"/>
    <lineage>
        <taxon>Bacteria</taxon>
        <taxon>Bacillati</taxon>
        <taxon>Chloroflexota</taxon>
        <taxon>Ktedonobacteria</taxon>
        <taxon>Ktedonobacterales</taxon>
        <taxon>Thermosporotrichaceae</taxon>
        <taxon>Thermosporothrix</taxon>
    </lineage>
</organism>
<protein>
    <submittedName>
        <fullName evidence="1">Uncharacterized protein</fullName>
    </submittedName>
</protein>
<dbReference type="EMBL" id="QKUF01000046">
    <property type="protein sequence ID" value="PZW19501.1"/>
    <property type="molecule type" value="Genomic_DNA"/>
</dbReference>
<gene>
    <name evidence="1" type="ORF">EI42_06060</name>
</gene>
<accession>A0A326TU06</accession>